<dbReference type="GO" id="GO:0043186">
    <property type="term" value="C:P granule"/>
    <property type="evidence" value="ECO:0007669"/>
    <property type="project" value="TreeGrafter"/>
</dbReference>
<comment type="similarity">
    <text evidence="2 9">Belongs to the snRNP Sm proteins family.</text>
</comment>
<dbReference type="GO" id="GO:0005682">
    <property type="term" value="C:U5 snRNP"/>
    <property type="evidence" value="ECO:0007669"/>
    <property type="project" value="TreeGrafter"/>
</dbReference>
<evidence type="ECO:0000313" key="11">
    <source>
        <dbReference type="EMBL" id="VDK49102.1"/>
    </source>
</evidence>
<keyword evidence="6 9" id="KW-0508">mRNA splicing</keyword>
<evidence type="ECO:0000256" key="3">
    <source>
        <dbReference type="ARBA" id="ARBA00022664"/>
    </source>
</evidence>
<dbReference type="GO" id="GO:0005687">
    <property type="term" value="C:U4 snRNP"/>
    <property type="evidence" value="ECO:0007669"/>
    <property type="project" value="TreeGrafter"/>
</dbReference>
<sequence length="79" mass="8966">MSKTHPPELKKYMDKHMDLKLNGNRQVSGVLRGFDPFMNIVVEDAVEQLKNGETNTLGMVVIRGNSIVIMQPKERLDGR</sequence>
<keyword evidence="7 9" id="KW-0539">Nucleus</keyword>
<keyword evidence="4 9" id="KW-0747">Spliceosome</keyword>
<name>A0A0M3JZ44_ANISI</name>
<gene>
    <name evidence="11" type="ORF">ASIM_LOCUS13178</name>
</gene>
<dbReference type="FunFam" id="2.30.30.100:FF:000099">
    <property type="entry name" value="Small nuclear ribonucleoprotein G"/>
    <property type="match status" value="1"/>
</dbReference>
<keyword evidence="3 9" id="KW-0507">mRNA processing</keyword>
<keyword evidence="5 9" id="KW-0694">RNA-binding</keyword>
<dbReference type="InterPro" id="IPR034098">
    <property type="entry name" value="Sm_G"/>
</dbReference>
<evidence type="ECO:0000256" key="4">
    <source>
        <dbReference type="ARBA" id="ARBA00022728"/>
    </source>
</evidence>
<dbReference type="PANTHER" id="PTHR10553">
    <property type="entry name" value="SMALL NUCLEAR RIBONUCLEOPROTEIN"/>
    <property type="match status" value="1"/>
</dbReference>
<feature type="domain" description="Sm" evidence="10">
    <location>
        <begin position="4"/>
        <end position="76"/>
    </location>
</feature>
<keyword evidence="8 9" id="KW-0687">Ribonucleoprotein</keyword>
<protein>
    <recommendedName>
        <fullName evidence="9">Small nuclear ribonucleoprotein G</fullName>
        <shortName evidence="9">snRNP-G</shortName>
    </recommendedName>
</protein>
<dbReference type="SMART" id="SM00651">
    <property type="entry name" value="Sm"/>
    <property type="match status" value="1"/>
</dbReference>
<dbReference type="CDD" id="cd01719">
    <property type="entry name" value="Sm_G"/>
    <property type="match status" value="1"/>
</dbReference>
<dbReference type="GO" id="GO:0071011">
    <property type="term" value="C:precatalytic spliceosome"/>
    <property type="evidence" value="ECO:0007669"/>
    <property type="project" value="TreeGrafter"/>
</dbReference>
<dbReference type="Pfam" id="PF01423">
    <property type="entry name" value="LSM"/>
    <property type="match status" value="1"/>
</dbReference>
<dbReference type="GO" id="GO:0097526">
    <property type="term" value="C:spliceosomal tri-snRNP complex"/>
    <property type="evidence" value="ECO:0007669"/>
    <property type="project" value="TreeGrafter"/>
</dbReference>
<dbReference type="Gene3D" id="2.30.30.100">
    <property type="match status" value="1"/>
</dbReference>
<evidence type="ECO:0000256" key="1">
    <source>
        <dbReference type="ARBA" id="ARBA00004123"/>
    </source>
</evidence>
<evidence type="ECO:0000256" key="2">
    <source>
        <dbReference type="ARBA" id="ARBA00006850"/>
    </source>
</evidence>
<dbReference type="PIRSF" id="PIRSF037188">
    <property type="entry name" value="U6_snRNA_Lsm7"/>
    <property type="match status" value="1"/>
</dbReference>
<reference evidence="13" key="1">
    <citation type="submission" date="2017-02" db="UniProtKB">
        <authorList>
            <consortium name="WormBaseParasite"/>
        </authorList>
    </citation>
    <scope>IDENTIFICATION</scope>
</reference>
<evidence type="ECO:0000256" key="5">
    <source>
        <dbReference type="ARBA" id="ARBA00022884"/>
    </source>
</evidence>
<dbReference type="GO" id="GO:0071004">
    <property type="term" value="C:U2-type prespliceosome"/>
    <property type="evidence" value="ECO:0007669"/>
    <property type="project" value="TreeGrafter"/>
</dbReference>
<comment type="function">
    <text evidence="9">Plays a role in pre-mRNA splicing.</text>
</comment>
<dbReference type="GO" id="GO:0003723">
    <property type="term" value="F:RNA binding"/>
    <property type="evidence" value="ECO:0007669"/>
    <property type="project" value="UniProtKB-UniRule"/>
</dbReference>
<evidence type="ECO:0000256" key="6">
    <source>
        <dbReference type="ARBA" id="ARBA00023187"/>
    </source>
</evidence>
<dbReference type="InterPro" id="IPR010920">
    <property type="entry name" value="LSM_dom_sf"/>
</dbReference>
<dbReference type="SUPFAM" id="SSF50182">
    <property type="entry name" value="Sm-like ribonucleoproteins"/>
    <property type="match status" value="1"/>
</dbReference>
<dbReference type="GO" id="GO:0005685">
    <property type="term" value="C:U1 snRNP"/>
    <property type="evidence" value="ECO:0007669"/>
    <property type="project" value="TreeGrafter"/>
</dbReference>
<dbReference type="EMBL" id="UYRR01031330">
    <property type="protein sequence ID" value="VDK49102.1"/>
    <property type="molecule type" value="Genomic_DNA"/>
</dbReference>
<keyword evidence="12" id="KW-1185">Reference proteome</keyword>
<dbReference type="GO" id="GO:0034719">
    <property type="term" value="C:SMN-Sm protein complex"/>
    <property type="evidence" value="ECO:0007669"/>
    <property type="project" value="TreeGrafter"/>
</dbReference>
<evidence type="ECO:0000256" key="8">
    <source>
        <dbReference type="ARBA" id="ARBA00023274"/>
    </source>
</evidence>
<dbReference type="InterPro" id="IPR001163">
    <property type="entry name" value="Sm_dom_euk/arc"/>
</dbReference>
<evidence type="ECO:0000256" key="7">
    <source>
        <dbReference type="ARBA" id="ARBA00023242"/>
    </source>
</evidence>
<dbReference type="GO" id="GO:0005686">
    <property type="term" value="C:U2 snRNP"/>
    <property type="evidence" value="ECO:0007669"/>
    <property type="project" value="TreeGrafter"/>
</dbReference>
<dbReference type="GO" id="GO:0005689">
    <property type="term" value="C:U12-type spliceosomal complex"/>
    <property type="evidence" value="ECO:0007669"/>
    <property type="project" value="TreeGrafter"/>
</dbReference>
<dbReference type="WBParaSite" id="ASIM_0001375001-mRNA-1">
    <property type="protein sequence ID" value="ASIM_0001375001-mRNA-1"/>
    <property type="gene ID" value="ASIM_0001375001"/>
</dbReference>
<evidence type="ECO:0000313" key="13">
    <source>
        <dbReference type="WBParaSite" id="ASIM_0001375001-mRNA-1"/>
    </source>
</evidence>
<accession>A0A0M3JZ44</accession>
<reference evidence="11 12" key="2">
    <citation type="submission" date="2018-11" db="EMBL/GenBank/DDBJ databases">
        <authorList>
            <consortium name="Pathogen Informatics"/>
        </authorList>
    </citation>
    <scope>NUCLEOTIDE SEQUENCE [LARGE SCALE GENOMIC DNA]</scope>
</reference>
<dbReference type="PANTHER" id="PTHR10553:SF2">
    <property type="entry name" value="SMALL NUCLEAR RIBONUCLEOPROTEIN G"/>
    <property type="match status" value="1"/>
</dbReference>
<dbReference type="OrthoDB" id="2146at2759"/>
<dbReference type="InterPro" id="IPR047575">
    <property type="entry name" value="Sm"/>
</dbReference>
<comment type="subcellular location">
    <subcellularLocation>
        <location evidence="1 9">Nucleus</location>
    </subcellularLocation>
</comment>
<dbReference type="Proteomes" id="UP000267096">
    <property type="component" value="Unassembled WGS sequence"/>
</dbReference>
<dbReference type="AlphaFoldDB" id="A0A0M3JZ44"/>
<proteinExistence type="inferred from homology"/>
<organism evidence="13">
    <name type="scientific">Anisakis simplex</name>
    <name type="common">Herring worm</name>
    <dbReference type="NCBI Taxonomy" id="6269"/>
    <lineage>
        <taxon>Eukaryota</taxon>
        <taxon>Metazoa</taxon>
        <taxon>Ecdysozoa</taxon>
        <taxon>Nematoda</taxon>
        <taxon>Chromadorea</taxon>
        <taxon>Rhabditida</taxon>
        <taxon>Spirurina</taxon>
        <taxon>Ascaridomorpha</taxon>
        <taxon>Ascaridoidea</taxon>
        <taxon>Anisakidae</taxon>
        <taxon>Anisakis</taxon>
        <taxon>Anisakis simplex complex</taxon>
    </lineage>
</organism>
<dbReference type="PROSITE" id="PS52002">
    <property type="entry name" value="SM"/>
    <property type="match status" value="1"/>
</dbReference>
<dbReference type="InterPro" id="IPR044641">
    <property type="entry name" value="Lsm7/SmG-like"/>
</dbReference>
<evidence type="ECO:0000256" key="9">
    <source>
        <dbReference type="RuleBase" id="RU365052"/>
    </source>
</evidence>
<dbReference type="GO" id="GO:0000387">
    <property type="term" value="P:spliceosomal snRNP assembly"/>
    <property type="evidence" value="ECO:0007669"/>
    <property type="project" value="UniProtKB-UniRule"/>
</dbReference>
<evidence type="ECO:0000313" key="12">
    <source>
        <dbReference type="Proteomes" id="UP000267096"/>
    </source>
</evidence>
<evidence type="ECO:0000259" key="10">
    <source>
        <dbReference type="PROSITE" id="PS52002"/>
    </source>
</evidence>
<dbReference type="GO" id="GO:0071013">
    <property type="term" value="C:catalytic step 2 spliceosome"/>
    <property type="evidence" value="ECO:0007669"/>
    <property type="project" value="TreeGrafter"/>
</dbReference>